<feature type="region of interest" description="Disordered" evidence="1">
    <location>
        <begin position="1035"/>
        <end position="1081"/>
    </location>
</feature>
<protein>
    <submittedName>
        <fullName evidence="2">Uncharacterized protein</fullName>
    </submittedName>
</protein>
<accession>A0A9P9BSY1</accession>
<keyword evidence="3" id="KW-1185">Reference proteome</keyword>
<dbReference type="Proteomes" id="UP000756346">
    <property type="component" value="Unassembled WGS sequence"/>
</dbReference>
<comment type="caution">
    <text evidence="2">The sequence shown here is derived from an EMBL/GenBank/DDBJ whole genome shotgun (WGS) entry which is preliminary data.</text>
</comment>
<evidence type="ECO:0000256" key="1">
    <source>
        <dbReference type="SAM" id="MobiDB-lite"/>
    </source>
</evidence>
<feature type="compositionally biased region" description="Polar residues" evidence="1">
    <location>
        <begin position="33"/>
        <end position="44"/>
    </location>
</feature>
<feature type="region of interest" description="Disordered" evidence="1">
    <location>
        <begin position="867"/>
        <end position="976"/>
    </location>
</feature>
<feature type="compositionally biased region" description="Low complexity" evidence="1">
    <location>
        <begin position="942"/>
        <end position="957"/>
    </location>
</feature>
<dbReference type="GeneID" id="70187907"/>
<organism evidence="2 3">
    <name type="scientific">Microdochium trichocladiopsis</name>
    <dbReference type="NCBI Taxonomy" id="1682393"/>
    <lineage>
        <taxon>Eukaryota</taxon>
        <taxon>Fungi</taxon>
        <taxon>Dikarya</taxon>
        <taxon>Ascomycota</taxon>
        <taxon>Pezizomycotina</taxon>
        <taxon>Sordariomycetes</taxon>
        <taxon>Xylariomycetidae</taxon>
        <taxon>Xylariales</taxon>
        <taxon>Microdochiaceae</taxon>
        <taxon>Microdochium</taxon>
    </lineage>
</organism>
<feature type="region of interest" description="Disordered" evidence="1">
    <location>
        <begin position="998"/>
        <end position="1021"/>
    </location>
</feature>
<dbReference type="AlphaFoldDB" id="A0A9P9BSY1"/>
<gene>
    <name evidence="2" type="ORF">B0I36DRAFT_360713</name>
</gene>
<sequence>MEAPRDKPKSRGGFKGFMKSLTKDLRSQDRRSSSGLQLAASNASGHALQRQVTATSNHTTNTTSTNLPLHQAPLSQPPKPELLGEATELAVHVSLTFEEPLDFSYSRIYEGSPAFRASDAVCQALLRRVDHCCQELITRKDPIALDRTNVGDGTGKPLRFEICTDIIRGSETWASRTYKSYQKQPLTGEAAREVTLSAHQIIGLFMRQHDDGFVWKDGPFREEPLPAQETFPYRPGRVQPLTCVPRNLFLEKPQSFERIPGYSVQIEITSQNHLPKPREWQKTIEINSTQATPLDAALGEDLFFETSYAVEGILRTARKAFIQRHLSCTSSRRCARCRPHEGDGLELKITVTNNIGPRFEHLNRTIRSNLGGFLVDIDSDETIDMLNSLGSACYTLRDELDQRINARTDIELTITELRGRGWTLDEPLHFTIGTEKSHCRRDTEAILDRVQTGLASVLRGNALKVRMTAHKRGHFIMDKTLVAREPFEAAAGSPLSGQITKRPKPNDKSREQVVERLQKQINKDIDMVTLDTLTVVEPEEEPETKPLQRTAYANAIDTAETVAGARQAVTIGTIASPKKLHDEPLSPGRTKRANTIGSLLSIPLLERDDHQAAAPLSISDTNVTDETDRPSLLRQSTRAIRDPDTGARAFPLVPPAGKYSGVDETSLDLHEDPRVQRGSDVGTTLTATDNSLTPSTPSLVGADGPSTTSSIIITPRVHESLRRSSRETRKTESVVSSEVSSTSLRREDSASSRGFVAVPRLQTASSGHKSTPSPLHNEQIAAQNLDTDADLLTSPPEDIGQQQPKARPGAHAIYDDAEFAQSKPDFDFSSPTPVSPMSNASDVDLDQSVPTLGLDAAIQDSPRMSRIEHHHQQHHTLPRTKQRSAIPAIDTASIFDTRRASSRPSDKSLELEPSDDVDDIDDDTDHNEEAIESGPPSPAQQRPSTSSGPLSRSPSGTFPAHRPGHQHRKSLGSAGFLGSFRDDRVAEIIGLRKALMLSPPGAGGSAAAVPPVPPLPRHMGTRSLSVDATKLMRDAATDDDGGAPVRPGTSGGLTVAPRTAEADDDIPPVPAIPALVSSKSE</sequence>
<feature type="compositionally biased region" description="Polar residues" evidence="1">
    <location>
        <begin position="681"/>
        <end position="698"/>
    </location>
</feature>
<evidence type="ECO:0000313" key="2">
    <source>
        <dbReference type="EMBL" id="KAH7035325.1"/>
    </source>
</evidence>
<feature type="compositionally biased region" description="Low complexity" evidence="1">
    <location>
        <begin position="733"/>
        <end position="743"/>
    </location>
</feature>
<feature type="compositionally biased region" description="Acidic residues" evidence="1">
    <location>
        <begin position="912"/>
        <end position="926"/>
    </location>
</feature>
<feature type="compositionally biased region" description="Basic and acidic residues" evidence="1">
    <location>
        <begin position="21"/>
        <end position="32"/>
    </location>
</feature>
<feature type="compositionally biased region" description="Polar residues" evidence="1">
    <location>
        <begin position="762"/>
        <end position="775"/>
    </location>
</feature>
<dbReference type="RefSeq" id="XP_046015418.1">
    <property type="nucleotide sequence ID" value="XM_046158361.1"/>
</dbReference>
<feature type="region of interest" description="Disordered" evidence="1">
    <location>
        <begin position="672"/>
        <end position="775"/>
    </location>
</feature>
<feature type="compositionally biased region" description="Basic residues" evidence="1">
    <location>
        <begin position="868"/>
        <end position="882"/>
    </location>
</feature>
<feature type="compositionally biased region" description="Basic and acidic residues" evidence="1">
    <location>
        <begin position="716"/>
        <end position="732"/>
    </location>
</feature>
<name>A0A9P9BSY1_9PEZI</name>
<evidence type="ECO:0000313" key="3">
    <source>
        <dbReference type="Proteomes" id="UP000756346"/>
    </source>
</evidence>
<feature type="region of interest" description="Disordered" evidence="1">
    <location>
        <begin position="822"/>
        <end position="845"/>
    </location>
</feature>
<proteinExistence type="predicted"/>
<feature type="compositionally biased region" description="Low complexity" evidence="1">
    <location>
        <begin position="53"/>
        <end position="66"/>
    </location>
</feature>
<feature type="compositionally biased region" description="Polar residues" evidence="1">
    <location>
        <begin position="829"/>
        <end position="841"/>
    </location>
</feature>
<feature type="region of interest" description="Disordered" evidence="1">
    <location>
        <begin position="1"/>
        <end position="79"/>
    </location>
</feature>
<feature type="compositionally biased region" description="Basic and acidic residues" evidence="1">
    <location>
        <begin position="896"/>
        <end position="910"/>
    </location>
</feature>
<feature type="region of interest" description="Disordered" evidence="1">
    <location>
        <begin position="790"/>
        <end position="809"/>
    </location>
</feature>
<dbReference type="EMBL" id="JAGTJQ010000003">
    <property type="protein sequence ID" value="KAH7035325.1"/>
    <property type="molecule type" value="Genomic_DNA"/>
</dbReference>
<feature type="region of interest" description="Disordered" evidence="1">
    <location>
        <begin position="489"/>
        <end position="510"/>
    </location>
</feature>
<dbReference type="OrthoDB" id="5144858at2759"/>
<feature type="compositionally biased region" description="Low complexity" evidence="1">
    <location>
        <begin position="998"/>
        <end position="1009"/>
    </location>
</feature>
<reference evidence="2" key="1">
    <citation type="journal article" date="2021" name="Nat. Commun.">
        <title>Genetic determinants of endophytism in the Arabidopsis root mycobiome.</title>
        <authorList>
            <person name="Mesny F."/>
            <person name="Miyauchi S."/>
            <person name="Thiergart T."/>
            <person name="Pickel B."/>
            <person name="Atanasova L."/>
            <person name="Karlsson M."/>
            <person name="Huettel B."/>
            <person name="Barry K.W."/>
            <person name="Haridas S."/>
            <person name="Chen C."/>
            <person name="Bauer D."/>
            <person name="Andreopoulos W."/>
            <person name="Pangilinan J."/>
            <person name="LaButti K."/>
            <person name="Riley R."/>
            <person name="Lipzen A."/>
            <person name="Clum A."/>
            <person name="Drula E."/>
            <person name="Henrissat B."/>
            <person name="Kohler A."/>
            <person name="Grigoriev I.V."/>
            <person name="Martin F.M."/>
            <person name="Hacquard S."/>
        </authorList>
    </citation>
    <scope>NUCLEOTIDE SEQUENCE</scope>
    <source>
        <strain evidence="2">MPI-CAGE-CH-0230</strain>
    </source>
</reference>